<accession>A0AA40G428</accession>
<dbReference type="Proteomes" id="UP001177670">
    <property type="component" value="Unassembled WGS sequence"/>
</dbReference>
<dbReference type="EMBL" id="JAHYIQ010000008">
    <property type="protein sequence ID" value="KAK1130145.1"/>
    <property type="molecule type" value="Genomic_DNA"/>
</dbReference>
<evidence type="ECO:0000256" key="1">
    <source>
        <dbReference type="SAM" id="MobiDB-lite"/>
    </source>
</evidence>
<keyword evidence="3" id="KW-1185">Reference proteome</keyword>
<proteinExistence type="predicted"/>
<protein>
    <submittedName>
        <fullName evidence="2">Uncharacterized protein</fullName>
    </submittedName>
</protein>
<evidence type="ECO:0000313" key="3">
    <source>
        <dbReference type="Proteomes" id="UP001177670"/>
    </source>
</evidence>
<sequence length="99" mass="11004">MVRHEVLTQPGKPRIGPPRNSGFVGNLLVSKLSRLNNNVIVTTAYLLYSATNERFGALWTFEAQITRPGNILPREQVVTITGPGKFPPDATSRCNFHQE</sequence>
<reference evidence="2" key="1">
    <citation type="submission" date="2021-10" db="EMBL/GenBank/DDBJ databases">
        <title>Melipona bicolor Genome sequencing and assembly.</title>
        <authorList>
            <person name="Araujo N.S."/>
            <person name="Arias M.C."/>
        </authorList>
    </citation>
    <scope>NUCLEOTIDE SEQUENCE</scope>
    <source>
        <strain evidence="2">USP_2M_L1-L4_2017</strain>
        <tissue evidence="2">Whole body</tissue>
    </source>
</reference>
<dbReference type="AlphaFoldDB" id="A0AA40G428"/>
<evidence type="ECO:0000313" key="2">
    <source>
        <dbReference type="EMBL" id="KAK1130145.1"/>
    </source>
</evidence>
<feature type="non-terminal residue" evidence="2">
    <location>
        <position position="99"/>
    </location>
</feature>
<comment type="caution">
    <text evidence="2">The sequence shown here is derived from an EMBL/GenBank/DDBJ whole genome shotgun (WGS) entry which is preliminary data.</text>
</comment>
<name>A0AA40G428_9HYME</name>
<gene>
    <name evidence="2" type="ORF">K0M31_019829</name>
</gene>
<organism evidence="2 3">
    <name type="scientific">Melipona bicolor</name>
    <dbReference type="NCBI Taxonomy" id="60889"/>
    <lineage>
        <taxon>Eukaryota</taxon>
        <taxon>Metazoa</taxon>
        <taxon>Ecdysozoa</taxon>
        <taxon>Arthropoda</taxon>
        <taxon>Hexapoda</taxon>
        <taxon>Insecta</taxon>
        <taxon>Pterygota</taxon>
        <taxon>Neoptera</taxon>
        <taxon>Endopterygota</taxon>
        <taxon>Hymenoptera</taxon>
        <taxon>Apocrita</taxon>
        <taxon>Aculeata</taxon>
        <taxon>Apoidea</taxon>
        <taxon>Anthophila</taxon>
        <taxon>Apidae</taxon>
        <taxon>Melipona</taxon>
    </lineage>
</organism>
<feature type="region of interest" description="Disordered" evidence="1">
    <location>
        <begin position="1"/>
        <end position="20"/>
    </location>
</feature>